<protein>
    <recommendedName>
        <fullName evidence="2">superoxide dismutase</fullName>
        <ecNumber evidence="2">1.15.1.1</ecNumber>
    </recommendedName>
</protein>
<organism evidence="6 7">
    <name type="scientific">Candidatus Taylorbacteria bacterium RIFCSPLOWO2_01_FULL_45_15b</name>
    <dbReference type="NCBI Taxonomy" id="1802319"/>
    <lineage>
        <taxon>Bacteria</taxon>
        <taxon>Candidatus Tayloriibacteriota</taxon>
    </lineage>
</organism>
<dbReference type="PANTHER" id="PTHR11404">
    <property type="entry name" value="SUPEROXIDE DISMUTASE 2"/>
    <property type="match status" value="1"/>
</dbReference>
<dbReference type="Gene3D" id="3.55.40.20">
    <property type="entry name" value="Iron/manganese superoxide dismutase, C-terminal domain"/>
    <property type="match status" value="1"/>
</dbReference>
<comment type="similarity">
    <text evidence="1">Belongs to the iron/manganese superoxide dismutase family.</text>
</comment>
<dbReference type="STRING" id="1802319.A2928_01370"/>
<evidence type="ECO:0000256" key="4">
    <source>
        <dbReference type="ARBA" id="ARBA00023002"/>
    </source>
</evidence>
<evidence type="ECO:0000256" key="3">
    <source>
        <dbReference type="ARBA" id="ARBA00022723"/>
    </source>
</evidence>
<name>A0A1G2N7V1_9BACT</name>
<evidence type="ECO:0000256" key="1">
    <source>
        <dbReference type="ARBA" id="ARBA00008714"/>
    </source>
</evidence>
<dbReference type="PANTHER" id="PTHR11404:SF6">
    <property type="entry name" value="SUPEROXIDE DISMUTASE [MN], MITOCHONDRIAL"/>
    <property type="match status" value="1"/>
</dbReference>
<proteinExistence type="inferred from homology"/>
<feature type="domain" description="Manganese/iron superoxide dismutase C-terminal" evidence="5">
    <location>
        <begin position="91"/>
        <end position="192"/>
    </location>
</feature>
<gene>
    <name evidence="6" type="ORF">A2928_01370</name>
</gene>
<evidence type="ECO:0000313" key="7">
    <source>
        <dbReference type="Proteomes" id="UP000176221"/>
    </source>
</evidence>
<dbReference type="Pfam" id="PF02777">
    <property type="entry name" value="Sod_Fe_C"/>
    <property type="match status" value="1"/>
</dbReference>
<evidence type="ECO:0000313" key="6">
    <source>
        <dbReference type="EMBL" id="OHA32113.1"/>
    </source>
</evidence>
<dbReference type="InterPro" id="IPR019832">
    <property type="entry name" value="Mn/Fe_SOD_C"/>
</dbReference>
<dbReference type="SUPFAM" id="SSF54719">
    <property type="entry name" value="Fe,Mn superoxide dismutase (SOD), C-terminal domain"/>
    <property type="match status" value="1"/>
</dbReference>
<evidence type="ECO:0000259" key="5">
    <source>
        <dbReference type="Pfam" id="PF02777"/>
    </source>
</evidence>
<comment type="caution">
    <text evidence="6">The sequence shown here is derived from an EMBL/GenBank/DDBJ whole genome shotgun (WGS) entry which is preliminary data.</text>
</comment>
<dbReference type="InterPro" id="IPR036314">
    <property type="entry name" value="SOD_C_sf"/>
</dbReference>
<dbReference type="EMBL" id="MHRX01000053">
    <property type="protein sequence ID" value="OHA32113.1"/>
    <property type="molecule type" value="Genomic_DNA"/>
</dbReference>
<dbReference type="GO" id="GO:0046872">
    <property type="term" value="F:metal ion binding"/>
    <property type="evidence" value="ECO:0007669"/>
    <property type="project" value="UniProtKB-KW"/>
</dbReference>
<dbReference type="AlphaFoldDB" id="A0A1G2N7V1"/>
<dbReference type="EC" id="1.15.1.1" evidence="2"/>
<evidence type="ECO:0000256" key="2">
    <source>
        <dbReference type="ARBA" id="ARBA00012682"/>
    </source>
</evidence>
<dbReference type="GO" id="GO:0004784">
    <property type="term" value="F:superoxide dismutase activity"/>
    <property type="evidence" value="ECO:0007669"/>
    <property type="project" value="UniProtKB-EC"/>
</dbReference>
<accession>A0A1G2N7V1</accession>
<sequence length="198" mass="23285">MKKFEEKKFNIPALTGISAKNIEEHLKLYSGYVKHSNLILEKIEEMALDSEKNAYALGELQRRFGFEFDGMRNHEYYFSHFEGRPKSISKSSKLFEMIGQEWSSFDFWLARFKAIALTRGIGWAILYYDPKTKRLLNAWIDEQHLGHLTGLSPVLALDMWEHSFVFDYQPSGKKNYVEDFFKNINWESAEKNFTDSLV</sequence>
<keyword evidence="3" id="KW-0479">Metal-binding</keyword>
<reference evidence="6 7" key="1">
    <citation type="journal article" date="2016" name="Nat. Commun.">
        <title>Thousands of microbial genomes shed light on interconnected biogeochemical processes in an aquifer system.</title>
        <authorList>
            <person name="Anantharaman K."/>
            <person name="Brown C.T."/>
            <person name="Hug L.A."/>
            <person name="Sharon I."/>
            <person name="Castelle C.J."/>
            <person name="Probst A.J."/>
            <person name="Thomas B.C."/>
            <person name="Singh A."/>
            <person name="Wilkins M.J."/>
            <person name="Karaoz U."/>
            <person name="Brodie E.L."/>
            <person name="Williams K.H."/>
            <person name="Hubbard S.S."/>
            <person name="Banfield J.F."/>
        </authorList>
    </citation>
    <scope>NUCLEOTIDE SEQUENCE [LARGE SCALE GENOMIC DNA]</scope>
</reference>
<dbReference type="InterPro" id="IPR036324">
    <property type="entry name" value="Mn/Fe_SOD_N_sf"/>
</dbReference>
<keyword evidence="4" id="KW-0560">Oxidoreductase</keyword>
<dbReference type="InterPro" id="IPR050265">
    <property type="entry name" value="Fe/Mn_Superoxide_Dismutase"/>
</dbReference>
<dbReference type="Proteomes" id="UP000176221">
    <property type="component" value="Unassembled WGS sequence"/>
</dbReference>
<dbReference type="SUPFAM" id="SSF46609">
    <property type="entry name" value="Fe,Mn superoxide dismutase (SOD), N-terminal domain"/>
    <property type="match status" value="1"/>
</dbReference>